<keyword evidence="1" id="KW-1185">Reference proteome</keyword>
<gene>
    <name evidence="2" type="primary">LOC102806973</name>
</gene>
<reference evidence="2" key="1">
    <citation type="submission" date="2025-08" db="UniProtKB">
        <authorList>
            <consortium name="RefSeq"/>
        </authorList>
    </citation>
    <scope>IDENTIFICATION</scope>
    <source>
        <tissue evidence="2">Testes</tissue>
    </source>
</reference>
<dbReference type="RefSeq" id="XP_006812729.1">
    <property type="nucleotide sequence ID" value="XM_006812666.1"/>
</dbReference>
<dbReference type="GeneID" id="102806973"/>
<proteinExistence type="predicted"/>
<feature type="non-terminal residue" evidence="2">
    <location>
        <position position="1"/>
    </location>
</feature>
<accession>A0ABM0LY88</accession>
<name>A0ABM0LY88_SACKO</name>
<protein>
    <submittedName>
        <fullName evidence="2">Uncharacterized protein LOC102806973</fullName>
    </submittedName>
</protein>
<evidence type="ECO:0000313" key="1">
    <source>
        <dbReference type="Proteomes" id="UP000694865"/>
    </source>
</evidence>
<organism evidence="1 2">
    <name type="scientific">Saccoglossus kowalevskii</name>
    <name type="common">Acorn worm</name>
    <dbReference type="NCBI Taxonomy" id="10224"/>
    <lineage>
        <taxon>Eukaryota</taxon>
        <taxon>Metazoa</taxon>
        <taxon>Hemichordata</taxon>
        <taxon>Enteropneusta</taxon>
        <taxon>Harrimaniidae</taxon>
        <taxon>Saccoglossus</taxon>
    </lineage>
</organism>
<evidence type="ECO:0000313" key="2">
    <source>
        <dbReference type="RefSeq" id="XP_006812729.1"/>
    </source>
</evidence>
<dbReference type="Proteomes" id="UP000694865">
    <property type="component" value="Unplaced"/>
</dbReference>
<sequence length="192" mass="22022">SVTVFLCTYVYLFVYYHFSFHNKHHECEVTEPVQSTVHPPQPPPPPQSTDMSTVIVTIPTQEDIITDSSLRTRLQVANENVLHQHYQLRGMMPDADTYLNMSKVYAVDGAISEVNIDNERSRIVKDIALLQQLDQLLVYEKSRRSYDKMLNTGKEKDAVKDDSQVECEEKCLEETPTLTLGKVIKTENIDDM</sequence>